<dbReference type="FunFam" id="3.30.70.270:FF:000001">
    <property type="entry name" value="Diguanylate cyclase domain protein"/>
    <property type="match status" value="1"/>
</dbReference>
<reference evidence="4" key="1">
    <citation type="journal article" date="2020" name="mSystems">
        <title>Genome- and Community-Level Interaction Insights into Carbon Utilization and Element Cycling Functions of Hydrothermarchaeota in Hydrothermal Sediment.</title>
        <authorList>
            <person name="Zhou Z."/>
            <person name="Liu Y."/>
            <person name="Xu W."/>
            <person name="Pan J."/>
            <person name="Luo Z.H."/>
            <person name="Li M."/>
        </authorList>
    </citation>
    <scope>NUCLEOTIDE SEQUENCE [LARGE SCALE GENOMIC DNA]</scope>
    <source>
        <strain evidence="4">SpSt-106</strain>
    </source>
</reference>
<accession>A0A7V6CD17</accession>
<evidence type="ECO:0000259" key="3">
    <source>
        <dbReference type="PROSITE" id="PS50887"/>
    </source>
</evidence>
<dbReference type="PROSITE" id="PS50887">
    <property type="entry name" value="GGDEF"/>
    <property type="match status" value="1"/>
</dbReference>
<dbReference type="EC" id="2.7.7.65" evidence="1"/>
<evidence type="ECO:0000256" key="2">
    <source>
        <dbReference type="ARBA" id="ARBA00034247"/>
    </source>
</evidence>
<comment type="caution">
    <text evidence="4">The sequence shown here is derived from an EMBL/GenBank/DDBJ whole genome shotgun (WGS) entry which is preliminary data.</text>
</comment>
<dbReference type="InterPro" id="IPR000160">
    <property type="entry name" value="GGDEF_dom"/>
</dbReference>
<dbReference type="Pfam" id="PF13185">
    <property type="entry name" value="GAF_2"/>
    <property type="match status" value="2"/>
</dbReference>
<comment type="catalytic activity">
    <reaction evidence="2">
        <text>2 GTP = 3',3'-c-di-GMP + 2 diphosphate</text>
        <dbReference type="Rhea" id="RHEA:24898"/>
        <dbReference type="ChEBI" id="CHEBI:33019"/>
        <dbReference type="ChEBI" id="CHEBI:37565"/>
        <dbReference type="ChEBI" id="CHEBI:58805"/>
        <dbReference type="EC" id="2.7.7.65"/>
    </reaction>
</comment>
<dbReference type="Pfam" id="PF00990">
    <property type="entry name" value="GGDEF"/>
    <property type="match status" value="1"/>
</dbReference>
<sequence>MEDILKLVYELNRSIITAQNFLDIERKIAKILSKKITFEWMEIWIIKEDEVSVYGKEKHVPLADTPVEYLIKTASIFYENDLSKEQRFKIDKRFFEEGARSVIYVPLLFERKVFGIWVIVSNNPDAYSEEDKEFLKLIASQISAPLKTFLLYEERKKELELLRTTNKLAKIVLSDVDINLIFKEFAKELKKYIPFERLSIGIVEGENIRYVAVSEVIKTGRFEGTRIPLKYTASSWVIENKKTLIRKDLTKEKKFLLEEKKVTQGIRSTLHVPLIYKGKVFGTINFSSIKTNAYEKREKMIVENLVSQISAILAISYLYSPFYNHLTEVYNRRYFDERLDEELKYKERFGGNFCVCLCDLDNFKKFNDFYGHLEGDNCLKEIAQIMKKTMRKTDLICRYGGDEFAIIMINTYLDEAITAVNRLKSAVEEKLKDKKITISIGISCYPQDGSTRTEILDKADKRLLEAKKIKNAVVYKD</sequence>
<dbReference type="InterPro" id="IPR043128">
    <property type="entry name" value="Rev_trsase/Diguanyl_cyclase"/>
</dbReference>
<dbReference type="GO" id="GO:0052621">
    <property type="term" value="F:diguanylate cyclase activity"/>
    <property type="evidence" value="ECO:0007669"/>
    <property type="project" value="UniProtKB-EC"/>
</dbReference>
<dbReference type="SMART" id="SM00267">
    <property type="entry name" value="GGDEF"/>
    <property type="match status" value="1"/>
</dbReference>
<dbReference type="SUPFAM" id="SSF55781">
    <property type="entry name" value="GAF domain-like"/>
    <property type="match status" value="2"/>
</dbReference>
<dbReference type="InterPro" id="IPR050469">
    <property type="entry name" value="Diguanylate_Cyclase"/>
</dbReference>
<dbReference type="InterPro" id="IPR029787">
    <property type="entry name" value="Nucleotide_cyclase"/>
</dbReference>
<feature type="domain" description="GGDEF" evidence="3">
    <location>
        <begin position="351"/>
        <end position="477"/>
    </location>
</feature>
<dbReference type="Gene3D" id="3.30.450.40">
    <property type="match status" value="2"/>
</dbReference>
<dbReference type="AlphaFoldDB" id="A0A7V6CD17"/>
<dbReference type="Gene3D" id="3.30.70.270">
    <property type="match status" value="1"/>
</dbReference>
<dbReference type="InterPro" id="IPR029016">
    <property type="entry name" value="GAF-like_dom_sf"/>
</dbReference>
<protein>
    <recommendedName>
        <fullName evidence="1">diguanylate cyclase</fullName>
        <ecNumber evidence="1">2.7.7.65</ecNumber>
    </recommendedName>
</protein>
<name>A0A7V6CD17_9BACT</name>
<dbReference type="SMART" id="SM00065">
    <property type="entry name" value="GAF"/>
    <property type="match status" value="2"/>
</dbReference>
<dbReference type="PANTHER" id="PTHR45138">
    <property type="entry name" value="REGULATORY COMPONENTS OF SENSORY TRANSDUCTION SYSTEM"/>
    <property type="match status" value="1"/>
</dbReference>
<evidence type="ECO:0000256" key="1">
    <source>
        <dbReference type="ARBA" id="ARBA00012528"/>
    </source>
</evidence>
<dbReference type="SUPFAM" id="SSF55073">
    <property type="entry name" value="Nucleotide cyclase"/>
    <property type="match status" value="1"/>
</dbReference>
<dbReference type="InterPro" id="IPR003018">
    <property type="entry name" value="GAF"/>
</dbReference>
<evidence type="ECO:0000313" key="4">
    <source>
        <dbReference type="EMBL" id="HHQ15291.1"/>
    </source>
</evidence>
<dbReference type="PANTHER" id="PTHR45138:SF9">
    <property type="entry name" value="DIGUANYLATE CYCLASE DGCM-RELATED"/>
    <property type="match status" value="1"/>
</dbReference>
<proteinExistence type="predicted"/>
<organism evidence="4">
    <name type="scientific">Thermodesulfobacterium geofontis</name>
    <dbReference type="NCBI Taxonomy" id="1295609"/>
    <lineage>
        <taxon>Bacteria</taxon>
        <taxon>Pseudomonadati</taxon>
        <taxon>Thermodesulfobacteriota</taxon>
        <taxon>Thermodesulfobacteria</taxon>
        <taxon>Thermodesulfobacteriales</taxon>
        <taxon>Thermodesulfobacteriaceae</taxon>
        <taxon>Thermodesulfobacterium</taxon>
    </lineage>
</organism>
<dbReference type="CDD" id="cd01949">
    <property type="entry name" value="GGDEF"/>
    <property type="match status" value="1"/>
</dbReference>
<gene>
    <name evidence="4" type="ORF">ENM15_00455</name>
</gene>
<dbReference type="EMBL" id="DRWR01000012">
    <property type="protein sequence ID" value="HHQ15291.1"/>
    <property type="molecule type" value="Genomic_DNA"/>
</dbReference>
<dbReference type="NCBIfam" id="TIGR00254">
    <property type="entry name" value="GGDEF"/>
    <property type="match status" value="1"/>
</dbReference>